<keyword evidence="3" id="KW-1185">Reference proteome</keyword>
<accession>A0ABM8SR16</accession>
<reference evidence="2 3" key="1">
    <citation type="submission" date="2021-02" db="EMBL/GenBank/DDBJ databases">
        <authorList>
            <person name="Vanwijnsberghe S."/>
        </authorList>
    </citation>
    <scope>NUCLEOTIDE SEQUENCE [LARGE SCALE GENOMIC DNA]</scope>
    <source>
        <strain evidence="2 3">R-69776</strain>
    </source>
</reference>
<feature type="region of interest" description="Disordered" evidence="1">
    <location>
        <begin position="1"/>
        <end position="24"/>
    </location>
</feature>
<dbReference type="Proteomes" id="UP000673821">
    <property type="component" value="Unassembled WGS sequence"/>
</dbReference>
<dbReference type="EMBL" id="CAJNBH010000024">
    <property type="protein sequence ID" value="CAE6827250.1"/>
    <property type="molecule type" value="Genomic_DNA"/>
</dbReference>
<proteinExistence type="predicted"/>
<evidence type="ECO:0000313" key="3">
    <source>
        <dbReference type="Proteomes" id="UP000673821"/>
    </source>
</evidence>
<protein>
    <submittedName>
        <fullName evidence="2">Uncharacterized protein</fullName>
    </submittedName>
</protein>
<evidence type="ECO:0000313" key="2">
    <source>
        <dbReference type="EMBL" id="CAE6827250.1"/>
    </source>
</evidence>
<name>A0ABM8SR16_9BURK</name>
<organism evidence="2 3">
    <name type="scientific">Paraburkholderia nemoris</name>
    <dbReference type="NCBI Taxonomy" id="2793076"/>
    <lineage>
        <taxon>Bacteria</taxon>
        <taxon>Pseudomonadati</taxon>
        <taxon>Pseudomonadota</taxon>
        <taxon>Betaproteobacteria</taxon>
        <taxon>Burkholderiales</taxon>
        <taxon>Burkholderiaceae</taxon>
        <taxon>Paraburkholderia</taxon>
    </lineage>
</organism>
<comment type="caution">
    <text evidence="2">The sequence shown here is derived from an EMBL/GenBank/DDBJ whole genome shotgun (WGS) entry which is preliminary data.</text>
</comment>
<sequence>MWRTIRSALRTCGPDNSPGTETMVETSCSTKLNNPQETSQQCSVRRLRQHAVRQCRRQTTKLHITDNL</sequence>
<evidence type="ECO:0000256" key="1">
    <source>
        <dbReference type="SAM" id="MobiDB-lite"/>
    </source>
</evidence>
<gene>
    <name evidence="2" type="ORF">R69776_06433</name>
</gene>